<reference evidence="2 3" key="1">
    <citation type="submission" date="2023-03" db="EMBL/GenBank/DDBJ databases">
        <title>Bacillus Genome Sequencing.</title>
        <authorList>
            <person name="Dunlap C."/>
        </authorList>
    </citation>
    <scope>NUCLEOTIDE SEQUENCE [LARGE SCALE GENOMIC DNA]</scope>
    <source>
        <strain evidence="2 3">B-59205</strain>
    </source>
</reference>
<gene>
    <name evidence="2" type="ORF">P9B03_19010</name>
</gene>
<dbReference type="EMBL" id="JARSFG010000035">
    <property type="protein sequence ID" value="MEC1180555.1"/>
    <property type="molecule type" value="Genomic_DNA"/>
</dbReference>
<sequence length="124" mass="14448">MTTIFAVVILLLLLQLMKQAMPSLHPLFTIIFTFIFLQFVFVQSIMPWARHFLAIIQHVPYARSLLYTALVFLISEFMFTLLADHEYEALGEVMRIAVRIALVTYWMTELEPAIQTLSNLLKRV</sequence>
<dbReference type="RefSeq" id="WP_107841832.1">
    <property type="nucleotide sequence ID" value="NZ_JARSFG010000035.1"/>
</dbReference>
<evidence type="ECO:0000313" key="3">
    <source>
        <dbReference type="Proteomes" id="UP001344888"/>
    </source>
</evidence>
<accession>A0AAW9NSQ4</accession>
<dbReference type="AlphaFoldDB" id="A0AAW9NSQ4"/>
<protein>
    <recommendedName>
        <fullName evidence="4">Regulatory protein YrvL</fullName>
    </recommendedName>
</protein>
<name>A0AAW9NSQ4_9BACL</name>
<organism evidence="2 3">
    <name type="scientific">Metasolibacillus meyeri</name>
    <dbReference type="NCBI Taxonomy" id="1071052"/>
    <lineage>
        <taxon>Bacteria</taxon>
        <taxon>Bacillati</taxon>
        <taxon>Bacillota</taxon>
        <taxon>Bacilli</taxon>
        <taxon>Bacillales</taxon>
        <taxon>Caryophanaceae</taxon>
        <taxon>Metasolibacillus</taxon>
    </lineage>
</organism>
<keyword evidence="3" id="KW-1185">Reference proteome</keyword>
<proteinExistence type="predicted"/>
<feature type="transmembrane region" description="Helical" evidence="1">
    <location>
        <begin position="28"/>
        <end position="49"/>
    </location>
</feature>
<evidence type="ECO:0008006" key="4">
    <source>
        <dbReference type="Google" id="ProtNLM"/>
    </source>
</evidence>
<keyword evidence="1" id="KW-0812">Transmembrane</keyword>
<dbReference type="Proteomes" id="UP001344888">
    <property type="component" value="Unassembled WGS sequence"/>
</dbReference>
<evidence type="ECO:0000256" key="1">
    <source>
        <dbReference type="SAM" id="Phobius"/>
    </source>
</evidence>
<evidence type="ECO:0000313" key="2">
    <source>
        <dbReference type="EMBL" id="MEC1180555.1"/>
    </source>
</evidence>
<keyword evidence="1" id="KW-1133">Transmembrane helix</keyword>
<keyword evidence="1" id="KW-0472">Membrane</keyword>
<feature type="transmembrane region" description="Helical" evidence="1">
    <location>
        <begin position="61"/>
        <end position="83"/>
    </location>
</feature>
<comment type="caution">
    <text evidence="2">The sequence shown here is derived from an EMBL/GenBank/DDBJ whole genome shotgun (WGS) entry which is preliminary data.</text>
</comment>